<dbReference type="EMBL" id="MU118041">
    <property type="protein sequence ID" value="KAF9647116.1"/>
    <property type="molecule type" value="Genomic_DNA"/>
</dbReference>
<sequence>MEHSTASSEANSKPNPRVLADPERPDLFYHLLEPPSVVSATNHMFGLSFLNTLKSKDVRSPRIIGYLPASEGGLAIEAGLNDFRENPGFREILHKAIRKGLEEGVDDVQANGARQLREGWMHIHDERNIPPLGRIGDPDDIIASVRVQDGKFLMETYQPMPAYRLCTSDGILKLTEGLAQKLRQVLERDT</sequence>
<dbReference type="Proteomes" id="UP000886501">
    <property type="component" value="Unassembled WGS sequence"/>
</dbReference>
<gene>
    <name evidence="1" type="ORF">BDM02DRAFT_3098675</name>
</gene>
<protein>
    <submittedName>
        <fullName evidence="1">Uncharacterized protein</fullName>
    </submittedName>
</protein>
<reference evidence="1" key="2">
    <citation type="journal article" date="2020" name="Nat. Commun.">
        <title>Large-scale genome sequencing of mycorrhizal fungi provides insights into the early evolution of symbiotic traits.</title>
        <authorList>
            <person name="Miyauchi S."/>
            <person name="Kiss E."/>
            <person name="Kuo A."/>
            <person name="Drula E."/>
            <person name="Kohler A."/>
            <person name="Sanchez-Garcia M."/>
            <person name="Morin E."/>
            <person name="Andreopoulos B."/>
            <person name="Barry K.W."/>
            <person name="Bonito G."/>
            <person name="Buee M."/>
            <person name="Carver A."/>
            <person name="Chen C."/>
            <person name="Cichocki N."/>
            <person name="Clum A."/>
            <person name="Culley D."/>
            <person name="Crous P.W."/>
            <person name="Fauchery L."/>
            <person name="Girlanda M."/>
            <person name="Hayes R.D."/>
            <person name="Keri Z."/>
            <person name="LaButti K."/>
            <person name="Lipzen A."/>
            <person name="Lombard V."/>
            <person name="Magnuson J."/>
            <person name="Maillard F."/>
            <person name="Murat C."/>
            <person name="Nolan M."/>
            <person name="Ohm R.A."/>
            <person name="Pangilinan J."/>
            <person name="Pereira M.F."/>
            <person name="Perotto S."/>
            <person name="Peter M."/>
            <person name="Pfister S."/>
            <person name="Riley R."/>
            <person name="Sitrit Y."/>
            <person name="Stielow J.B."/>
            <person name="Szollosi G."/>
            <person name="Zifcakova L."/>
            <person name="Stursova M."/>
            <person name="Spatafora J.W."/>
            <person name="Tedersoo L."/>
            <person name="Vaario L.M."/>
            <person name="Yamada A."/>
            <person name="Yan M."/>
            <person name="Wang P."/>
            <person name="Xu J."/>
            <person name="Bruns T."/>
            <person name="Baldrian P."/>
            <person name="Vilgalys R."/>
            <person name="Dunand C."/>
            <person name="Henrissat B."/>
            <person name="Grigoriev I.V."/>
            <person name="Hibbett D."/>
            <person name="Nagy L.G."/>
            <person name="Martin F.M."/>
        </authorList>
    </citation>
    <scope>NUCLEOTIDE SEQUENCE</scope>
    <source>
        <strain evidence="1">P2</strain>
    </source>
</reference>
<comment type="caution">
    <text evidence="1">The sequence shown here is derived from an EMBL/GenBank/DDBJ whole genome shotgun (WGS) entry which is preliminary data.</text>
</comment>
<reference evidence="1" key="1">
    <citation type="submission" date="2019-10" db="EMBL/GenBank/DDBJ databases">
        <authorList>
            <consortium name="DOE Joint Genome Institute"/>
            <person name="Kuo A."/>
            <person name="Miyauchi S."/>
            <person name="Kiss E."/>
            <person name="Drula E."/>
            <person name="Kohler A."/>
            <person name="Sanchez-Garcia M."/>
            <person name="Andreopoulos B."/>
            <person name="Barry K.W."/>
            <person name="Bonito G."/>
            <person name="Buee M."/>
            <person name="Carver A."/>
            <person name="Chen C."/>
            <person name="Cichocki N."/>
            <person name="Clum A."/>
            <person name="Culley D."/>
            <person name="Crous P.W."/>
            <person name="Fauchery L."/>
            <person name="Girlanda M."/>
            <person name="Hayes R."/>
            <person name="Keri Z."/>
            <person name="Labutti K."/>
            <person name="Lipzen A."/>
            <person name="Lombard V."/>
            <person name="Magnuson J."/>
            <person name="Maillard F."/>
            <person name="Morin E."/>
            <person name="Murat C."/>
            <person name="Nolan M."/>
            <person name="Ohm R."/>
            <person name="Pangilinan J."/>
            <person name="Pereira M."/>
            <person name="Perotto S."/>
            <person name="Peter M."/>
            <person name="Riley R."/>
            <person name="Sitrit Y."/>
            <person name="Stielow B."/>
            <person name="Szollosi G."/>
            <person name="Zifcakova L."/>
            <person name="Stursova M."/>
            <person name="Spatafora J.W."/>
            <person name="Tedersoo L."/>
            <person name="Vaario L.-M."/>
            <person name="Yamada A."/>
            <person name="Yan M."/>
            <person name="Wang P."/>
            <person name="Xu J."/>
            <person name="Bruns T."/>
            <person name="Baldrian P."/>
            <person name="Vilgalys R."/>
            <person name="Henrissat B."/>
            <person name="Grigoriev I.V."/>
            <person name="Hibbett D."/>
            <person name="Nagy L.G."/>
            <person name="Martin F.M."/>
        </authorList>
    </citation>
    <scope>NUCLEOTIDE SEQUENCE</scope>
    <source>
        <strain evidence="1">P2</strain>
    </source>
</reference>
<evidence type="ECO:0000313" key="1">
    <source>
        <dbReference type="EMBL" id="KAF9647116.1"/>
    </source>
</evidence>
<proteinExistence type="predicted"/>
<name>A0ACB6ZD78_THEGA</name>
<accession>A0ACB6ZD78</accession>
<keyword evidence="2" id="KW-1185">Reference proteome</keyword>
<organism evidence="1 2">
    <name type="scientific">Thelephora ganbajun</name>
    <name type="common">Ganba fungus</name>
    <dbReference type="NCBI Taxonomy" id="370292"/>
    <lineage>
        <taxon>Eukaryota</taxon>
        <taxon>Fungi</taxon>
        <taxon>Dikarya</taxon>
        <taxon>Basidiomycota</taxon>
        <taxon>Agaricomycotina</taxon>
        <taxon>Agaricomycetes</taxon>
        <taxon>Thelephorales</taxon>
        <taxon>Thelephoraceae</taxon>
        <taxon>Thelephora</taxon>
    </lineage>
</organism>
<evidence type="ECO:0000313" key="2">
    <source>
        <dbReference type="Proteomes" id="UP000886501"/>
    </source>
</evidence>